<dbReference type="Proteomes" id="UP000321261">
    <property type="component" value="Unassembled WGS sequence"/>
</dbReference>
<name>A0A561SID1_9PSEU</name>
<proteinExistence type="predicted"/>
<organism evidence="1 2">
    <name type="scientific">Pseudonocardia hierapolitana</name>
    <dbReference type="NCBI Taxonomy" id="1128676"/>
    <lineage>
        <taxon>Bacteria</taxon>
        <taxon>Bacillati</taxon>
        <taxon>Actinomycetota</taxon>
        <taxon>Actinomycetes</taxon>
        <taxon>Pseudonocardiales</taxon>
        <taxon>Pseudonocardiaceae</taxon>
        <taxon>Pseudonocardia</taxon>
    </lineage>
</organism>
<protein>
    <submittedName>
        <fullName evidence="1">Uncharacterized protein</fullName>
    </submittedName>
</protein>
<keyword evidence="2" id="KW-1185">Reference proteome</keyword>
<sequence length="69" mass="7026">MPAVGIAGIGGLAMALHRSMGVRPRRRAADVSWDSTISGVVATLVFLGGSLALRRTAVAEAAPERPEAG</sequence>
<comment type="caution">
    <text evidence="1">The sequence shown here is derived from an EMBL/GenBank/DDBJ whole genome shotgun (WGS) entry which is preliminary data.</text>
</comment>
<dbReference type="AlphaFoldDB" id="A0A561SID1"/>
<evidence type="ECO:0000313" key="1">
    <source>
        <dbReference type="EMBL" id="TWF74631.1"/>
    </source>
</evidence>
<gene>
    <name evidence="1" type="ORF">FHX44_11512</name>
</gene>
<reference evidence="1 2" key="1">
    <citation type="submission" date="2019-06" db="EMBL/GenBank/DDBJ databases">
        <title>Sequencing the genomes of 1000 actinobacteria strains.</title>
        <authorList>
            <person name="Klenk H.-P."/>
        </authorList>
    </citation>
    <scope>NUCLEOTIDE SEQUENCE [LARGE SCALE GENOMIC DNA]</scope>
    <source>
        <strain evidence="1 2">DSM 45671</strain>
    </source>
</reference>
<evidence type="ECO:0000313" key="2">
    <source>
        <dbReference type="Proteomes" id="UP000321261"/>
    </source>
</evidence>
<dbReference type="EMBL" id="VIWU01000001">
    <property type="protein sequence ID" value="TWF74631.1"/>
    <property type="molecule type" value="Genomic_DNA"/>
</dbReference>
<accession>A0A561SID1</accession>